<feature type="compositionally biased region" description="Basic and acidic residues" evidence="1">
    <location>
        <begin position="328"/>
        <end position="337"/>
    </location>
</feature>
<evidence type="ECO:0000256" key="1">
    <source>
        <dbReference type="SAM" id="MobiDB-lite"/>
    </source>
</evidence>
<dbReference type="EMBL" id="JAUZMY010000027">
    <property type="protein sequence ID" value="MEE2040266.1"/>
    <property type="molecule type" value="Genomic_DNA"/>
</dbReference>
<dbReference type="InterPro" id="IPR006748">
    <property type="entry name" value="NH2Glyco/OHUrea_AB-resist_kin"/>
</dbReference>
<organism evidence="2 3">
    <name type="scientific">Nocardiopsis codii</name>
    <dbReference type="NCBI Taxonomy" id="3065942"/>
    <lineage>
        <taxon>Bacteria</taxon>
        <taxon>Bacillati</taxon>
        <taxon>Actinomycetota</taxon>
        <taxon>Actinomycetes</taxon>
        <taxon>Streptosporangiales</taxon>
        <taxon>Nocardiopsidaceae</taxon>
        <taxon>Nocardiopsis</taxon>
    </lineage>
</organism>
<evidence type="ECO:0000313" key="3">
    <source>
        <dbReference type="Proteomes" id="UP001356095"/>
    </source>
</evidence>
<comment type="caution">
    <text evidence="2">The sequence shown here is derived from an EMBL/GenBank/DDBJ whole genome shotgun (WGS) entry which is preliminary data.</text>
</comment>
<protein>
    <submittedName>
        <fullName evidence="2">Aminoglycoside phosphotransferase family protein</fullName>
    </submittedName>
</protein>
<evidence type="ECO:0000313" key="2">
    <source>
        <dbReference type="EMBL" id="MEE2040266.1"/>
    </source>
</evidence>
<reference evidence="2 3" key="1">
    <citation type="submission" date="2023-08" db="EMBL/GenBank/DDBJ databases">
        <authorList>
            <person name="Girao M."/>
            <person name="Carvalho M.F."/>
        </authorList>
    </citation>
    <scope>NUCLEOTIDE SEQUENCE [LARGE SCALE GENOMIC DNA]</scope>
    <source>
        <strain evidence="2 3">CT-R113</strain>
    </source>
</reference>
<keyword evidence="3" id="KW-1185">Reference proteome</keyword>
<feature type="region of interest" description="Disordered" evidence="1">
    <location>
        <begin position="310"/>
        <end position="337"/>
    </location>
</feature>
<dbReference type="Pfam" id="PF04655">
    <property type="entry name" value="APH_6_hur"/>
    <property type="match status" value="1"/>
</dbReference>
<name>A0ABU7KDF4_9ACTN</name>
<proteinExistence type="predicted"/>
<sequence length="337" mass="36873">MYEPTSPQPQISVPPALAPLLDHNFGPEWTSGLPALTGLHLRRWNLTPTGAPMHGMVALVVPVRRADGSPAVLKMQPVTEETRGEPAALRAWAGDGAVRLLDHAPATGALLLEALDPARTLENEPLDRALTVIGGLLARLTRHRAPEGTRRLGTITRTMVRRCAALAPHLRDPRDRTRLAALASHAREMASEPGDRLLHWDLHYANVLAPLPGTRPEPWVAIDPQPLAGHPGYELLPALHDRWNEAVATGDPLRETRRRFDLLTETAGIDRDRARAWTRVRVLQECVWAIEDGGTALPDVPVAVADALRDRPSRRAKDAPAAPLPSRTVDEGDDHRV</sequence>
<dbReference type="SUPFAM" id="SSF56112">
    <property type="entry name" value="Protein kinase-like (PK-like)"/>
    <property type="match status" value="1"/>
</dbReference>
<dbReference type="Proteomes" id="UP001356095">
    <property type="component" value="Unassembled WGS sequence"/>
</dbReference>
<accession>A0ABU7KDF4</accession>
<dbReference type="InterPro" id="IPR011009">
    <property type="entry name" value="Kinase-like_dom_sf"/>
</dbReference>
<gene>
    <name evidence="2" type="ORF">Q8791_23905</name>
</gene>